<dbReference type="EMBL" id="FNZX01000004">
    <property type="protein sequence ID" value="SEK33072.1"/>
    <property type="molecule type" value="Genomic_DNA"/>
</dbReference>
<dbReference type="RefSeq" id="WP_074789043.1">
    <property type="nucleotide sequence ID" value="NZ_FNZX01000004.1"/>
</dbReference>
<evidence type="ECO:0000259" key="2">
    <source>
        <dbReference type="Pfam" id="PF09851"/>
    </source>
</evidence>
<sequence length="135" mass="14869">MSNFSAAEEIQKYKDLLDQGVITEEEFEQKKADLLNATPITTSSSASMSAHATGIVAYLTWIGFLIAVLVGDREGAKFHINQALVINLFFFACAIPVLGWVWWIVMIVLWIMALVAACNDEEKPVPILGGIKILN</sequence>
<organism evidence="3 4">
    <name type="scientific">Pseudobutyrivibrio ruminis</name>
    <dbReference type="NCBI Taxonomy" id="46206"/>
    <lineage>
        <taxon>Bacteria</taxon>
        <taxon>Bacillati</taxon>
        <taxon>Bacillota</taxon>
        <taxon>Clostridia</taxon>
        <taxon>Lachnospirales</taxon>
        <taxon>Lachnospiraceae</taxon>
        <taxon>Pseudobutyrivibrio</taxon>
    </lineage>
</organism>
<proteinExistence type="predicted"/>
<protein>
    <submittedName>
        <fullName evidence="3">Short C-terminal domain-containing protein</fullName>
    </submittedName>
</protein>
<keyword evidence="1" id="KW-1133">Transmembrane helix</keyword>
<dbReference type="Pfam" id="PF09851">
    <property type="entry name" value="SHOCT"/>
    <property type="match status" value="1"/>
</dbReference>
<keyword evidence="4" id="KW-1185">Reference proteome</keyword>
<evidence type="ECO:0000313" key="4">
    <source>
        <dbReference type="Proteomes" id="UP000182321"/>
    </source>
</evidence>
<feature type="domain" description="SHOCT" evidence="2">
    <location>
        <begin position="8"/>
        <end position="35"/>
    </location>
</feature>
<feature type="transmembrane region" description="Helical" evidence="1">
    <location>
        <begin position="52"/>
        <end position="71"/>
    </location>
</feature>
<evidence type="ECO:0000313" key="3">
    <source>
        <dbReference type="EMBL" id="SEK33072.1"/>
    </source>
</evidence>
<reference evidence="4" key="1">
    <citation type="submission" date="2016-10" db="EMBL/GenBank/DDBJ databases">
        <authorList>
            <person name="Varghese N."/>
        </authorList>
    </citation>
    <scope>NUCLEOTIDE SEQUENCE [LARGE SCALE GENOMIC DNA]</scope>
    <source>
        <strain evidence="4">ACV-9</strain>
    </source>
</reference>
<keyword evidence="1" id="KW-0472">Membrane</keyword>
<gene>
    <name evidence="3" type="ORF">SAMN02910377_00619</name>
</gene>
<dbReference type="AlphaFoldDB" id="A0A1H7G8D5"/>
<name>A0A1H7G8D5_9FIRM</name>
<keyword evidence="1" id="KW-0812">Transmembrane</keyword>
<dbReference type="Proteomes" id="UP000182321">
    <property type="component" value="Unassembled WGS sequence"/>
</dbReference>
<evidence type="ECO:0000256" key="1">
    <source>
        <dbReference type="SAM" id="Phobius"/>
    </source>
</evidence>
<accession>A0A1H7G8D5</accession>
<feature type="transmembrane region" description="Helical" evidence="1">
    <location>
        <begin position="83"/>
        <end position="116"/>
    </location>
</feature>
<dbReference type="InterPro" id="IPR018649">
    <property type="entry name" value="SHOCT"/>
</dbReference>